<gene>
    <name evidence="1" type="ORF">METZ01_LOCUS516672</name>
</gene>
<accession>A0A383F620</accession>
<reference evidence="1" key="1">
    <citation type="submission" date="2018-05" db="EMBL/GenBank/DDBJ databases">
        <authorList>
            <person name="Lanie J.A."/>
            <person name="Ng W.-L."/>
            <person name="Kazmierczak K.M."/>
            <person name="Andrzejewski T.M."/>
            <person name="Davidsen T.M."/>
            <person name="Wayne K.J."/>
            <person name="Tettelin H."/>
            <person name="Glass J.I."/>
            <person name="Rusch D."/>
            <person name="Podicherti R."/>
            <person name="Tsui H.-C.T."/>
            <person name="Winkler M.E."/>
        </authorList>
    </citation>
    <scope>NUCLEOTIDE SEQUENCE</scope>
</reference>
<dbReference type="AlphaFoldDB" id="A0A383F620"/>
<dbReference type="EMBL" id="UINC01231331">
    <property type="protein sequence ID" value="SVE63818.1"/>
    <property type="molecule type" value="Genomic_DNA"/>
</dbReference>
<proteinExistence type="predicted"/>
<name>A0A383F620_9ZZZZ</name>
<sequence length="71" mass="8419">MEIQWYLKHLPVSNAIISQMVVFSKMKIGFLIMWTKYGIYPQLLFRAAMMLYAPWCLHGNFTKPCLKHILN</sequence>
<organism evidence="1">
    <name type="scientific">marine metagenome</name>
    <dbReference type="NCBI Taxonomy" id="408172"/>
    <lineage>
        <taxon>unclassified sequences</taxon>
        <taxon>metagenomes</taxon>
        <taxon>ecological metagenomes</taxon>
    </lineage>
</organism>
<evidence type="ECO:0000313" key="1">
    <source>
        <dbReference type="EMBL" id="SVE63818.1"/>
    </source>
</evidence>
<protein>
    <submittedName>
        <fullName evidence="1">Uncharacterized protein</fullName>
    </submittedName>
</protein>